<keyword evidence="3" id="KW-1185">Reference proteome</keyword>
<dbReference type="Proteomes" id="UP000467700">
    <property type="component" value="Unassembled WGS sequence"/>
</dbReference>
<protein>
    <submittedName>
        <fullName evidence="2">Uncharacterized protein</fullName>
    </submittedName>
</protein>
<evidence type="ECO:0000256" key="1">
    <source>
        <dbReference type="ARBA" id="ARBA00022729"/>
    </source>
</evidence>
<dbReference type="PANTHER" id="PTHR30006">
    <property type="entry name" value="THIAMINE-BINDING PERIPLASMIC PROTEIN-RELATED"/>
    <property type="match status" value="1"/>
</dbReference>
<organism evidence="2 3">
    <name type="scientific">Cyclocybe aegerita</name>
    <name type="common">Black poplar mushroom</name>
    <name type="synonym">Agrocybe aegerita</name>
    <dbReference type="NCBI Taxonomy" id="1973307"/>
    <lineage>
        <taxon>Eukaryota</taxon>
        <taxon>Fungi</taxon>
        <taxon>Dikarya</taxon>
        <taxon>Basidiomycota</taxon>
        <taxon>Agaricomycotina</taxon>
        <taxon>Agaricomycetes</taxon>
        <taxon>Agaricomycetidae</taxon>
        <taxon>Agaricales</taxon>
        <taxon>Agaricineae</taxon>
        <taxon>Bolbitiaceae</taxon>
        <taxon>Cyclocybe</taxon>
    </lineage>
</organism>
<dbReference type="PANTHER" id="PTHR30006:SF2">
    <property type="entry name" value="ABC TRANSPORTER SUBSTRATE-BINDING PROTEIN"/>
    <property type="match status" value="1"/>
</dbReference>
<proteinExistence type="predicted"/>
<gene>
    <name evidence="2" type="ORF">AAE3_LOCUS4973</name>
</gene>
<dbReference type="OrthoDB" id="124329at2759"/>
<accession>A0A8S0VUT3</accession>
<dbReference type="AlphaFoldDB" id="A0A8S0VUT3"/>
<dbReference type="Gene3D" id="3.40.190.10">
    <property type="entry name" value="Periplasmic binding protein-like II"/>
    <property type="match status" value="2"/>
</dbReference>
<dbReference type="SUPFAM" id="SSF53850">
    <property type="entry name" value="Periplasmic binding protein-like II"/>
    <property type="match status" value="1"/>
</dbReference>
<name>A0A8S0VUT3_CYCAE</name>
<reference evidence="2 3" key="1">
    <citation type="submission" date="2020-01" db="EMBL/GenBank/DDBJ databases">
        <authorList>
            <person name="Gupta K D."/>
        </authorList>
    </citation>
    <scope>NUCLEOTIDE SEQUENCE [LARGE SCALE GENOMIC DNA]</scope>
</reference>
<sequence length="387" mass="43385">MSDGFRHELAPCSTGRLLDVSLPTPHDTHDTNDDSDMRTAILALASFVSLAVAAPPTTVETRSLDQIYQAAQKETGTLRVAWGGDLASSSDGVTAAFRARFPGIQVNITTDLSKYWDSRIDRAYQVSNGTDDGYDVAVLQALHDFPRWKRERRLLNYKAAKWNDIYPQFVDRDGAYNGLFVFGFGQNIVYNPNYFDTPFAQSYLDYLKPEWKDKLILTYPNDDDAVLYLFKLIVDKYGWGYVDRLVAQGVQWVRGTATPSLVLSRNNTAGLSFTSYPSSPDVVARDGTDVYMVWPQTGTIFKSTPVPETAKLFISFLLDDEWQNTASGGGFAARKSIDKKGVFKQPGLDPTSYSRFMSDRQQVEAWRFQFETTLGTPQGGNPTYYTV</sequence>
<evidence type="ECO:0000313" key="3">
    <source>
        <dbReference type="Proteomes" id="UP000467700"/>
    </source>
</evidence>
<comment type="caution">
    <text evidence="2">The sequence shown here is derived from an EMBL/GenBank/DDBJ whole genome shotgun (WGS) entry which is preliminary data.</text>
</comment>
<dbReference type="EMBL" id="CACVBS010000036">
    <property type="protein sequence ID" value="CAA7262660.1"/>
    <property type="molecule type" value="Genomic_DNA"/>
</dbReference>
<evidence type="ECO:0000313" key="2">
    <source>
        <dbReference type="EMBL" id="CAA7262660.1"/>
    </source>
</evidence>
<keyword evidence="1" id="KW-0732">Signal</keyword>